<dbReference type="InterPro" id="IPR006311">
    <property type="entry name" value="TAT_signal"/>
</dbReference>
<dbReference type="OrthoDB" id="9815195at2"/>
<dbReference type="Pfam" id="PF13645">
    <property type="entry name" value="YkuD_2"/>
    <property type="match status" value="1"/>
</dbReference>
<dbReference type="PANTHER" id="PTHR38477">
    <property type="entry name" value="HYPOTHETICAL EXPORTED PROTEIN"/>
    <property type="match status" value="1"/>
</dbReference>
<reference evidence="1 2" key="1">
    <citation type="submission" date="2019-02" db="EMBL/GenBank/DDBJ databases">
        <title>Polymorphobacter sp. isolated from the lake at the Tibet of China.</title>
        <authorList>
            <person name="Li A."/>
        </authorList>
    </citation>
    <scope>NUCLEOTIDE SEQUENCE [LARGE SCALE GENOMIC DNA]</scope>
    <source>
        <strain evidence="1 2">DJ1R-1</strain>
    </source>
</reference>
<proteinExistence type="predicted"/>
<dbReference type="RefSeq" id="WP_135246669.1">
    <property type="nucleotide sequence ID" value="NZ_SIHO01000003.1"/>
</dbReference>
<dbReference type="PROSITE" id="PS51318">
    <property type="entry name" value="TAT"/>
    <property type="match status" value="1"/>
</dbReference>
<dbReference type="Proteomes" id="UP000297737">
    <property type="component" value="Unassembled WGS sequence"/>
</dbReference>
<accession>A0A4Y9ELN2</accession>
<name>A0A4Y9ELN2_9SPHN</name>
<gene>
    <name evidence="1" type="ORF">EUV02_12710</name>
</gene>
<dbReference type="EMBL" id="SIHO01000003">
    <property type="protein sequence ID" value="TFU01165.1"/>
    <property type="molecule type" value="Genomic_DNA"/>
</dbReference>
<comment type="caution">
    <text evidence="1">The sequence shown here is derived from an EMBL/GenBank/DDBJ whole genome shotgun (WGS) entry which is preliminary data.</text>
</comment>
<dbReference type="AlphaFoldDB" id="A0A4Y9ELN2"/>
<dbReference type="InterPro" id="IPR032676">
    <property type="entry name" value="YkuD_2"/>
</dbReference>
<evidence type="ECO:0000313" key="1">
    <source>
        <dbReference type="EMBL" id="TFU01165.1"/>
    </source>
</evidence>
<protein>
    <submittedName>
        <fullName evidence="1">Murein L,D-transpeptidase catalytic domain family protein</fullName>
    </submittedName>
</protein>
<sequence>MKLLTPELSRRNLLGGALMAGAALGVPARAAAPNGIDPTIRMRALASLNKHRSSIAHADKIGIVDFSRASRDPRFHVLDLGSGQTTTYLVAHGRGSDPAHTGWLSRWSNDEGSNASSPGAYATGDFYVGKHGQSMRLEGLDATNSAAEPRAIVVHAAWYVSPTIVQMTGKLGRSQGCFALSTDDLKPVLDQLGNGRMIYADKV</sequence>
<evidence type="ECO:0000313" key="2">
    <source>
        <dbReference type="Proteomes" id="UP000297737"/>
    </source>
</evidence>
<keyword evidence="2" id="KW-1185">Reference proteome</keyword>
<organism evidence="1 2">
    <name type="scientific">Glacieibacterium arshaanense</name>
    <dbReference type="NCBI Taxonomy" id="2511025"/>
    <lineage>
        <taxon>Bacteria</taxon>
        <taxon>Pseudomonadati</taxon>
        <taxon>Pseudomonadota</taxon>
        <taxon>Alphaproteobacteria</taxon>
        <taxon>Sphingomonadales</taxon>
        <taxon>Sphingosinicellaceae</taxon>
        <taxon>Glacieibacterium</taxon>
    </lineage>
</organism>
<dbReference type="PANTHER" id="PTHR38477:SF1">
    <property type="entry name" value="MUREIN L,D-TRANSPEPTIDASE CATALYTIC DOMAIN FAMILY PROTEIN"/>
    <property type="match status" value="1"/>
</dbReference>